<dbReference type="GO" id="GO:0004047">
    <property type="term" value="F:aminomethyltransferase activity"/>
    <property type="evidence" value="ECO:0007669"/>
    <property type="project" value="UniProtKB-EC"/>
</dbReference>
<dbReference type="InterPro" id="IPR028896">
    <property type="entry name" value="GcvT/YgfZ/DmdA"/>
</dbReference>
<keyword evidence="4" id="KW-0808">Transferase</keyword>
<feature type="binding site" evidence="1">
    <location>
        <position position="200"/>
    </location>
    <ligand>
        <name>substrate</name>
    </ligand>
</feature>
<dbReference type="Pfam" id="PF08669">
    <property type="entry name" value="GCV_T_C"/>
    <property type="match status" value="1"/>
</dbReference>
<dbReference type="EC" id="2.1.2.10" evidence="4"/>
<dbReference type="InterPro" id="IPR006222">
    <property type="entry name" value="GCVT_N"/>
</dbReference>
<feature type="domain" description="Aminomethyltransferase C-terminal" evidence="3">
    <location>
        <begin position="291"/>
        <end position="357"/>
    </location>
</feature>
<accession>A0A7J3SLC3</accession>
<evidence type="ECO:0000313" key="4">
    <source>
        <dbReference type="EMBL" id="HGZ60045.1"/>
    </source>
</evidence>
<protein>
    <submittedName>
        <fullName evidence="4">Glycine cleavage system aminomethyltransferase GcvT</fullName>
        <ecNumber evidence="4">2.1.2.10</ecNumber>
    </submittedName>
</protein>
<dbReference type="AlphaFoldDB" id="A0A7J3SLC3"/>
<organism evidence="4">
    <name type="scientific">Fervidicoccus fontis</name>
    <dbReference type="NCBI Taxonomy" id="683846"/>
    <lineage>
        <taxon>Archaea</taxon>
        <taxon>Thermoproteota</taxon>
        <taxon>Thermoprotei</taxon>
        <taxon>Fervidicoccales</taxon>
        <taxon>Fervidicoccaceae</taxon>
        <taxon>Fervidicoccus</taxon>
    </lineage>
</organism>
<dbReference type="GO" id="GO:0032259">
    <property type="term" value="P:methylation"/>
    <property type="evidence" value="ECO:0007669"/>
    <property type="project" value="UniProtKB-KW"/>
</dbReference>
<feature type="domain" description="GCVT N-terminal" evidence="2">
    <location>
        <begin position="7"/>
        <end position="247"/>
    </location>
</feature>
<dbReference type="InterPro" id="IPR027266">
    <property type="entry name" value="TrmE/GcvT-like"/>
</dbReference>
<comment type="caution">
    <text evidence="4">The sequence shown here is derived from an EMBL/GenBank/DDBJ whole genome shotgun (WGS) entry which is preliminary data.</text>
</comment>
<dbReference type="InterPro" id="IPR013977">
    <property type="entry name" value="GcvT_C"/>
</dbReference>
<dbReference type="PANTHER" id="PTHR43757:SF2">
    <property type="entry name" value="AMINOMETHYLTRANSFERASE, MITOCHONDRIAL"/>
    <property type="match status" value="1"/>
</dbReference>
<reference evidence="4" key="1">
    <citation type="journal article" date="2020" name="mSystems">
        <title>Genome- and Community-Level Interaction Insights into Carbon Utilization and Element Cycling Functions of Hydrothermarchaeota in Hydrothermal Sediment.</title>
        <authorList>
            <person name="Zhou Z."/>
            <person name="Liu Y."/>
            <person name="Xu W."/>
            <person name="Pan J."/>
            <person name="Luo Z.H."/>
            <person name="Li M."/>
        </authorList>
    </citation>
    <scope>NUCLEOTIDE SEQUENCE [LARGE SCALE GENOMIC DNA]</scope>
    <source>
        <strain evidence="4">SpSt-885</strain>
    </source>
</reference>
<dbReference type="PIRSF" id="PIRSF006487">
    <property type="entry name" value="GcvT"/>
    <property type="match status" value="1"/>
</dbReference>
<dbReference type="InterPro" id="IPR029043">
    <property type="entry name" value="GcvT/YgfZ_C"/>
</dbReference>
<evidence type="ECO:0000259" key="3">
    <source>
        <dbReference type="Pfam" id="PF08669"/>
    </source>
</evidence>
<keyword evidence="4" id="KW-0489">Methyltransferase</keyword>
<gene>
    <name evidence="4" type="primary">gcvT</name>
    <name evidence="4" type="ORF">ENW83_02410</name>
</gene>
<evidence type="ECO:0000259" key="2">
    <source>
        <dbReference type="Pfam" id="PF01571"/>
    </source>
</evidence>
<dbReference type="Pfam" id="PF01571">
    <property type="entry name" value="GCV_T"/>
    <property type="match status" value="1"/>
</dbReference>
<dbReference type="GO" id="GO:0008168">
    <property type="term" value="F:methyltransferase activity"/>
    <property type="evidence" value="ECO:0007669"/>
    <property type="project" value="UniProtKB-KW"/>
</dbReference>
<name>A0A7J3SLC3_9CREN</name>
<dbReference type="PANTHER" id="PTHR43757">
    <property type="entry name" value="AMINOMETHYLTRANSFERASE"/>
    <property type="match status" value="1"/>
</dbReference>
<dbReference type="Gene3D" id="3.30.1360.120">
    <property type="entry name" value="Probable tRNA modification gtpase trme, domain 1"/>
    <property type="match status" value="1"/>
</dbReference>
<proteinExistence type="predicted"/>
<dbReference type="SUPFAM" id="SSF101790">
    <property type="entry name" value="Aminomethyltransferase beta-barrel domain"/>
    <property type="match status" value="1"/>
</dbReference>
<evidence type="ECO:0000256" key="1">
    <source>
        <dbReference type="PIRSR" id="PIRSR006487-1"/>
    </source>
</evidence>
<dbReference type="SUPFAM" id="SSF103025">
    <property type="entry name" value="Folate-binding domain"/>
    <property type="match status" value="1"/>
</dbReference>
<dbReference type="NCBIfam" id="NF001567">
    <property type="entry name" value="PRK00389.1"/>
    <property type="match status" value="1"/>
</dbReference>
<sequence length="371" mass="41754">MNELPLKRVHEELGASFGEFAGWHVPMNYGSVLQEHLSVRNEAGIFDISHMGRIKIKGEDSLKLLEKAFTKKIQKTKEGNLSGPTLALNEVARVIDDEMLYNLGGGEYLSVTNAASKDRMLQHLKMITAKEGFRVEIEDLTWDYALFAVQGPKSFDIVSTFGMKEALDLKPLQFIVFNPSEKNGIFLVSRSGWTGEEGFELWVDVKKAANIYKNILAAGAKPVGIAARDSLRMEMGFVLGGNEYGEDPRFFPCAVSLRYGMGAIDWEKQGYVGESMLRSCRKEGARWLRYGFVMKKEFARYIPRKGNKIYVEEIEVGWVTSGSFSPVLERGIAQGYLDSRYALVGESVKIVDERGRYGLAKIEEFPLLKRK</sequence>
<dbReference type="EMBL" id="DTLS01000066">
    <property type="protein sequence ID" value="HGZ60045.1"/>
    <property type="molecule type" value="Genomic_DNA"/>
</dbReference>